<proteinExistence type="predicted"/>
<sequence length="172" mass="18072">MQSFITLVTLVITILAALLTPTSAQPSIYRRGLPGAYYTCVSENFAGPDGCGWTSPTERCRAQGGSGIKSLGPDPGTICSLFRSFDCTGSAIKSISFPGLGSGLPNFGSFSCKMDGKAQAKAANVKEKALDPGLLSGGVGSADRREHAEEIRAMEEDGFSEGLIGLKKDMYY</sequence>
<evidence type="ECO:0000313" key="3">
    <source>
        <dbReference type="Proteomes" id="UP000799423"/>
    </source>
</evidence>
<dbReference type="OrthoDB" id="2910287at2759"/>
<keyword evidence="3" id="KW-1185">Reference proteome</keyword>
<evidence type="ECO:0000313" key="2">
    <source>
        <dbReference type="EMBL" id="KAF2857024.1"/>
    </source>
</evidence>
<dbReference type="AlphaFoldDB" id="A0A6A7BNT8"/>
<evidence type="ECO:0000256" key="1">
    <source>
        <dbReference type="SAM" id="SignalP"/>
    </source>
</evidence>
<feature type="chain" id="PRO_5025480439" evidence="1">
    <location>
        <begin position="25"/>
        <end position="172"/>
    </location>
</feature>
<feature type="signal peptide" evidence="1">
    <location>
        <begin position="1"/>
        <end position="24"/>
    </location>
</feature>
<accession>A0A6A7BNT8</accession>
<reference evidence="2" key="1">
    <citation type="submission" date="2020-01" db="EMBL/GenBank/DDBJ databases">
        <authorList>
            <consortium name="DOE Joint Genome Institute"/>
            <person name="Haridas S."/>
            <person name="Albert R."/>
            <person name="Binder M."/>
            <person name="Bloem J."/>
            <person name="Labutti K."/>
            <person name="Salamov A."/>
            <person name="Andreopoulos B."/>
            <person name="Baker S.E."/>
            <person name="Barry K."/>
            <person name="Bills G."/>
            <person name="Bluhm B.H."/>
            <person name="Cannon C."/>
            <person name="Castanera R."/>
            <person name="Culley D.E."/>
            <person name="Daum C."/>
            <person name="Ezra D."/>
            <person name="Gonzalez J.B."/>
            <person name="Henrissat B."/>
            <person name="Kuo A."/>
            <person name="Liang C."/>
            <person name="Lipzen A."/>
            <person name="Lutzoni F."/>
            <person name="Magnuson J."/>
            <person name="Mondo S."/>
            <person name="Nolan M."/>
            <person name="Ohm R."/>
            <person name="Pangilinan J."/>
            <person name="Park H.-J."/>
            <person name="Ramirez L."/>
            <person name="Alfaro M."/>
            <person name="Sun H."/>
            <person name="Tritt A."/>
            <person name="Yoshinaga Y."/>
            <person name="Zwiers L.-H."/>
            <person name="Turgeon B.G."/>
            <person name="Goodwin S.B."/>
            <person name="Spatafora J.W."/>
            <person name="Crous P.W."/>
            <person name="Grigoriev I.V."/>
        </authorList>
    </citation>
    <scope>NUCLEOTIDE SEQUENCE</scope>
    <source>
        <strain evidence="2">IPT5</strain>
    </source>
</reference>
<protein>
    <submittedName>
        <fullName evidence="2">Uncharacterized protein</fullName>
    </submittedName>
</protein>
<gene>
    <name evidence="2" type="ORF">T440DRAFT_16521</name>
</gene>
<name>A0A6A7BNT8_9PLEO</name>
<organism evidence="2 3">
    <name type="scientific">Plenodomus tracheiphilus IPT5</name>
    <dbReference type="NCBI Taxonomy" id="1408161"/>
    <lineage>
        <taxon>Eukaryota</taxon>
        <taxon>Fungi</taxon>
        <taxon>Dikarya</taxon>
        <taxon>Ascomycota</taxon>
        <taxon>Pezizomycotina</taxon>
        <taxon>Dothideomycetes</taxon>
        <taxon>Pleosporomycetidae</taxon>
        <taxon>Pleosporales</taxon>
        <taxon>Pleosporineae</taxon>
        <taxon>Leptosphaeriaceae</taxon>
        <taxon>Plenodomus</taxon>
    </lineage>
</organism>
<keyword evidence="1" id="KW-0732">Signal</keyword>
<dbReference type="EMBL" id="MU006288">
    <property type="protein sequence ID" value="KAF2857024.1"/>
    <property type="molecule type" value="Genomic_DNA"/>
</dbReference>
<dbReference type="Proteomes" id="UP000799423">
    <property type="component" value="Unassembled WGS sequence"/>
</dbReference>